<dbReference type="InterPro" id="IPR050237">
    <property type="entry name" value="ATP-dep_AMP-bd_enzyme"/>
</dbReference>
<dbReference type="PANTHER" id="PTHR43767:SF8">
    <property type="entry name" value="LONG-CHAIN-FATTY-ACID--COA LIGASE"/>
    <property type="match status" value="1"/>
</dbReference>
<keyword evidence="1 3" id="KW-0436">Ligase</keyword>
<sequence length="374" mass="40458">MEGYPEPSPREFLGGVLAAPDRPPGPSVVRWDGLGPEAAARLVAEVVPDLVEVCTSGSTGPAVRWRHSRWQLWTEAHLLAGLVRADRPRAVLSFAPPTHLYGLVATVLLPAALGVPVCYWPRYGLPAPALDAGRWLVVAIPWAFPVLLRDPSVLGRREHVTVLHSTATLPATAAEFAAATGPGRVRLVEVFGSTETGAIAHRQRTGPSLRTPGARAPEPWTLMDDVRFAPGPAGRLTVAGPRLALGPDGRPLPRWTTDDHVRRLDDRAFRFRGRRSRLIKVNGRRIDLDVLEERLHAVLDCADLACVPVADPLRGEHVELLVAAPGEPCLVPRRTTEVLRELGVTVGRITIVDRIDRGATGKLRGPAVRRVAGP</sequence>
<dbReference type="Pfam" id="PF00501">
    <property type="entry name" value="AMP-binding"/>
    <property type="match status" value="1"/>
</dbReference>
<organism evidence="3 4">
    <name type="scientific">Streptomyces mobaraensis</name>
    <name type="common">Streptoverticillium mobaraense</name>
    <dbReference type="NCBI Taxonomy" id="35621"/>
    <lineage>
        <taxon>Bacteria</taxon>
        <taxon>Bacillati</taxon>
        <taxon>Actinomycetota</taxon>
        <taxon>Actinomycetes</taxon>
        <taxon>Kitasatosporales</taxon>
        <taxon>Streptomycetaceae</taxon>
        <taxon>Streptomyces</taxon>
    </lineage>
</organism>
<dbReference type="InterPro" id="IPR000873">
    <property type="entry name" value="AMP-dep_synth/lig_dom"/>
</dbReference>
<comment type="caution">
    <text evidence="3">The sequence shown here is derived from an EMBL/GenBank/DDBJ whole genome shotgun (WGS) entry which is preliminary data.</text>
</comment>
<keyword evidence="4" id="KW-1185">Reference proteome</keyword>
<gene>
    <name evidence="3" type="ORF">FRZ00_11020</name>
</gene>
<proteinExistence type="predicted"/>
<evidence type="ECO:0000259" key="2">
    <source>
        <dbReference type="Pfam" id="PF00501"/>
    </source>
</evidence>
<evidence type="ECO:0000256" key="1">
    <source>
        <dbReference type="ARBA" id="ARBA00022598"/>
    </source>
</evidence>
<dbReference type="SUPFAM" id="SSF56801">
    <property type="entry name" value="Acetyl-CoA synthetase-like"/>
    <property type="match status" value="1"/>
</dbReference>
<dbReference type="OrthoDB" id="9787658at2"/>
<dbReference type="InterPro" id="IPR042099">
    <property type="entry name" value="ANL_N_sf"/>
</dbReference>
<name>A0A5N5W9Q7_STRMB</name>
<dbReference type="RefSeq" id="WP_152263281.1">
    <property type="nucleotide sequence ID" value="NZ_VOKX01000016.1"/>
</dbReference>
<dbReference type="Gene3D" id="3.30.300.30">
    <property type="match status" value="1"/>
</dbReference>
<dbReference type="InterPro" id="IPR045851">
    <property type="entry name" value="AMP-bd_C_sf"/>
</dbReference>
<dbReference type="Gene3D" id="3.40.50.12780">
    <property type="entry name" value="N-terminal domain of ligase-like"/>
    <property type="match status" value="1"/>
</dbReference>
<dbReference type="Proteomes" id="UP000327000">
    <property type="component" value="Unassembled WGS sequence"/>
</dbReference>
<dbReference type="EMBL" id="VOKX01000016">
    <property type="protein sequence ID" value="KAB7847239.1"/>
    <property type="molecule type" value="Genomic_DNA"/>
</dbReference>
<evidence type="ECO:0000313" key="3">
    <source>
        <dbReference type="EMBL" id="KAB7847239.1"/>
    </source>
</evidence>
<feature type="domain" description="AMP-dependent synthetase/ligase" evidence="2">
    <location>
        <begin position="55"/>
        <end position="246"/>
    </location>
</feature>
<accession>A0A5N5W9Q7</accession>
<protein>
    <submittedName>
        <fullName evidence="3">Acyl--CoA ligase</fullName>
    </submittedName>
</protein>
<dbReference type="GO" id="GO:0016874">
    <property type="term" value="F:ligase activity"/>
    <property type="evidence" value="ECO:0007669"/>
    <property type="project" value="UniProtKB-KW"/>
</dbReference>
<dbReference type="PANTHER" id="PTHR43767">
    <property type="entry name" value="LONG-CHAIN-FATTY-ACID--COA LIGASE"/>
    <property type="match status" value="1"/>
</dbReference>
<reference evidence="3 4" key="1">
    <citation type="journal article" date="2019" name="Microb. Cell Fact.">
        <title>Exploring novel herbicidin analogues by transcriptional regulator overexpression and MS/MS molecular networking.</title>
        <authorList>
            <person name="Shi Y."/>
            <person name="Gu R."/>
            <person name="Li Y."/>
            <person name="Wang X."/>
            <person name="Ren W."/>
            <person name="Li X."/>
            <person name="Wang L."/>
            <person name="Xie Y."/>
            <person name="Hong B."/>
        </authorList>
    </citation>
    <scope>NUCLEOTIDE SEQUENCE [LARGE SCALE GENOMIC DNA]</scope>
    <source>
        <strain evidence="3 4">US-43</strain>
    </source>
</reference>
<evidence type="ECO:0000313" key="4">
    <source>
        <dbReference type="Proteomes" id="UP000327000"/>
    </source>
</evidence>
<dbReference type="AlphaFoldDB" id="A0A5N5W9Q7"/>